<evidence type="ECO:0000313" key="2">
    <source>
        <dbReference type="Proteomes" id="UP000294933"/>
    </source>
</evidence>
<accession>A0A4Y7PHQ9</accession>
<evidence type="ECO:0000313" key="1">
    <source>
        <dbReference type="EMBL" id="TDL15023.1"/>
    </source>
</evidence>
<keyword evidence="2" id="KW-1185">Reference proteome</keyword>
<dbReference type="AlphaFoldDB" id="A0A4Y7PHQ9"/>
<reference evidence="1 2" key="1">
    <citation type="submission" date="2018-06" db="EMBL/GenBank/DDBJ databases">
        <title>A transcriptomic atlas of mushroom development highlights an independent origin of complex multicellularity.</title>
        <authorList>
            <consortium name="DOE Joint Genome Institute"/>
            <person name="Krizsan K."/>
            <person name="Almasi E."/>
            <person name="Merenyi Z."/>
            <person name="Sahu N."/>
            <person name="Viragh M."/>
            <person name="Koszo T."/>
            <person name="Mondo S."/>
            <person name="Kiss B."/>
            <person name="Balint B."/>
            <person name="Kues U."/>
            <person name="Barry K."/>
            <person name="Hegedus J.C."/>
            <person name="Henrissat B."/>
            <person name="Johnson J."/>
            <person name="Lipzen A."/>
            <person name="Ohm R."/>
            <person name="Nagy I."/>
            <person name="Pangilinan J."/>
            <person name="Yan J."/>
            <person name="Xiong Y."/>
            <person name="Grigoriev I.V."/>
            <person name="Hibbett D.S."/>
            <person name="Nagy L.G."/>
        </authorList>
    </citation>
    <scope>NUCLEOTIDE SEQUENCE [LARGE SCALE GENOMIC DNA]</scope>
    <source>
        <strain evidence="1 2">SZMC22713</strain>
    </source>
</reference>
<dbReference type="VEuPathDB" id="FungiDB:BD410DRAFT_796759"/>
<sequence>MRARSETEYPHYYVFSCGVDARTLSLSAVPSRTCKGRPIVVHSPVIDLFIGHFMHQNEVLGRITLRTCQIVEHSTPGSRYTGRLVTYVGTTRSTFRQFKFYQVCSSCRREHVLRCKLIEGNLVIATYTQDRAFSVDEPPAREVSICDLLGESRQPVTRVRCLNGYREPQKYQVGTKLFQFLYHGADQDFLDFYSCTCQRVARLF</sequence>
<name>A0A4Y7PHQ9_9AGAM</name>
<dbReference type="EMBL" id="ML170294">
    <property type="protein sequence ID" value="TDL15023.1"/>
    <property type="molecule type" value="Genomic_DNA"/>
</dbReference>
<dbReference type="Proteomes" id="UP000294933">
    <property type="component" value="Unassembled WGS sequence"/>
</dbReference>
<protein>
    <submittedName>
        <fullName evidence="1">Uncharacterized protein</fullName>
    </submittedName>
</protein>
<organism evidence="1 2">
    <name type="scientific">Rickenella mellea</name>
    <dbReference type="NCBI Taxonomy" id="50990"/>
    <lineage>
        <taxon>Eukaryota</taxon>
        <taxon>Fungi</taxon>
        <taxon>Dikarya</taxon>
        <taxon>Basidiomycota</taxon>
        <taxon>Agaricomycotina</taxon>
        <taxon>Agaricomycetes</taxon>
        <taxon>Hymenochaetales</taxon>
        <taxon>Rickenellaceae</taxon>
        <taxon>Rickenella</taxon>
    </lineage>
</organism>
<proteinExistence type="predicted"/>
<gene>
    <name evidence="1" type="ORF">BD410DRAFT_796759</name>
</gene>